<evidence type="ECO:0000313" key="3">
    <source>
        <dbReference type="Proteomes" id="UP000016568"/>
    </source>
</evidence>
<evidence type="ECO:0000259" key="1">
    <source>
        <dbReference type="PROSITE" id="PS50943"/>
    </source>
</evidence>
<evidence type="ECO:0000313" key="2">
    <source>
        <dbReference type="EMBL" id="GAD48541.1"/>
    </source>
</evidence>
<dbReference type="GO" id="GO:0003677">
    <property type="term" value="F:DNA binding"/>
    <property type="evidence" value="ECO:0007669"/>
    <property type="project" value="InterPro"/>
</dbReference>
<dbReference type="eggNOG" id="COG3655">
    <property type="taxonomic scope" value="Bacteria"/>
</dbReference>
<dbReference type="PROSITE" id="PS50943">
    <property type="entry name" value="HTH_CROC1"/>
    <property type="match status" value="1"/>
</dbReference>
<comment type="caution">
    <text evidence="2">The sequence shown here is derived from an EMBL/GenBank/DDBJ whole genome shotgun (WGS) entry which is preliminary data.</text>
</comment>
<protein>
    <recommendedName>
        <fullName evidence="1">HTH cro/C1-type domain-containing protein</fullName>
    </recommendedName>
</protein>
<dbReference type="SUPFAM" id="SSF47413">
    <property type="entry name" value="lambda repressor-like DNA-binding domains"/>
    <property type="match status" value="1"/>
</dbReference>
<proteinExistence type="predicted"/>
<gene>
    <name evidence="2" type="ORF">NT2_03_00290</name>
</gene>
<dbReference type="Pfam" id="PF13443">
    <property type="entry name" value="HTH_26"/>
    <property type="match status" value="1"/>
</dbReference>
<dbReference type="RefSeq" id="WP_021689448.1">
    <property type="nucleotide sequence ID" value="NZ_BASZ01000003.1"/>
</dbReference>
<dbReference type="InterPro" id="IPR010982">
    <property type="entry name" value="Lambda_DNA-bd_dom_sf"/>
</dbReference>
<dbReference type="InterPro" id="IPR001387">
    <property type="entry name" value="Cro/C1-type_HTH"/>
</dbReference>
<organism evidence="2 3">
    <name type="scientific">Caenibius tardaugens NBRC 16725</name>
    <dbReference type="NCBI Taxonomy" id="1219035"/>
    <lineage>
        <taxon>Bacteria</taxon>
        <taxon>Pseudomonadati</taxon>
        <taxon>Pseudomonadota</taxon>
        <taxon>Alphaproteobacteria</taxon>
        <taxon>Sphingomonadales</taxon>
        <taxon>Erythrobacteraceae</taxon>
        <taxon>Caenibius</taxon>
    </lineage>
</organism>
<reference evidence="2 3" key="1">
    <citation type="submission" date="2013-09" db="EMBL/GenBank/DDBJ databases">
        <title>Whole genome shotgun sequence of Novosphingobium tardaugens NBRC 16725.</title>
        <authorList>
            <person name="Isaki S."/>
            <person name="Hosoyama A."/>
            <person name="Tsuchikane K."/>
            <person name="Katsumata H."/>
            <person name="Ando Y."/>
            <person name="Yamazaki S."/>
            <person name="Fujita N."/>
        </authorList>
    </citation>
    <scope>NUCLEOTIDE SEQUENCE [LARGE SCALE GENOMIC DNA]</scope>
    <source>
        <strain evidence="2 3">NBRC 16725</strain>
    </source>
</reference>
<name>U2Y5X6_9SPHN</name>
<dbReference type="Proteomes" id="UP000016568">
    <property type="component" value="Unassembled WGS sequence"/>
</dbReference>
<feature type="domain" description="HTH cro/C1-type" evidence="1">
    <location>
        <begin position="14"/>
        <end position="67"/>
    </location>
</feature>
<keyword evidence="3" id="KW-1185">Reference proteome</keyword>
<sequence>MNDRPGVAAILSELRRELKRQDIRVATLAERLDVAEPTVWRWLRGEGLSLHRLDQICGVAGLELRDLIGRSRGPEQDAFTLAQERILAADRGLALAFFAILHGAQKRDLEEQFGLIGKRLEQCLARLERMDLLDVSHSGRLRARTRKAVRWRSGGPMAIAFEKTVKRFFVAMDFGAPESRYISDMVRLSSAGRARVHALFEALREDIQLICEQDQAASMDDYAWSAVLMLVRPLDLEAITNEWRATDTAQGGQADITPA</sequence>
<dbReference type="CDD" id="cd00093">
    <property type="entry name" value="HTH_XRE"/>
    <property type="match status" value="1"/>
</dbReference>
<dbReference type="AlphaFoldDB" id="U2Y5X6"/>
<accession>U2Y5X6</accession>
<dbReference type="EMBL" id="BASZ01000003">
    <property type="protein sequence ID" value="GAD48541.1"/>
    <property type="molecule type" value="Genomic_DNA"/>
</dbReference>